<proteinExistence type="predicted"/>
<evidence type="ECO:0000256" key="1">
    <source>
        <dbReference type="SAM" id="MobiDB-lite"/>
    </source>
</evidence>
<organism evidence="2 3">
    <name type="scientific">Thalassiosira oceanica</name>
    <name type="common">Marine diatom</name>
    <dbReference type="NCBI Taxonomy" id="159749"/>
    <lineage>
        <taxon>Eukaryota</taxon>
        <taxon>Sar</taxon>
        <taxon>Stramenopiles</taxon>
        <taxon>Ochrophyta</taxon>
        <taxon>Bacillariophyta</taxon>
        <taxon>Coscinodiscophyceae</taxon>
        <taxon>Thalassiosirophycidae</taxon>
        <taxon>Thalassiosirales</taxon>
        <taxon>Thalassiosiraceae</taxon>
        <taxon>Thalassiosira</taxon>
    </lineage>
</organism>
<evidence type="ECO:0000313" key="2">
    <source>
        <dbReference type="EMBL" id="EJK52872.1"/>
    </source>
</evidence>
<gene>
    <name evidence="2" type="ORF">THAOC_27804</name>
</gene>
<dbReference type="EMBL" id="AGNL01039081">
    <property type="protein sequence ID" value="EJK52872.1"/>
    <property type="molecule type" value="Genomic_DNA"/>
</dbReference>
<evidence type="ECO:0000313" key="3">
    <source>
        <dbReference type="Proteomes" id="UP000266841"/>
    </source>
</evidence>
<keyword evidence="3" id="KW-1185">Reference proteome</keyword>
<dbReference type="AlphaFoldDB" id="K0S1T2"/>
<name>K0S1T2_THAOC</name>
<sequence length="267" mass="27440">MPGGTEEAGIGDAQLVHPSLLGPSRHRRGRLGGAQSLPPDALEHGSAAVCTGIVAADSAAPQAFLLVQKRCLQQASRAVLAHPWKAAVAASPRLGLASRKSPRRRNHLSSDVVHQLSVANPSLLGPSRHRRGRLGGAQSLPPDALEHGSAAVCTGIVAADSAAPQAFLLVQKRCLQQASRAVLVRPSKAVVGASPRFGVSPVPSSPGASVIPSSSPLGAGRVVVVSFEGSGSRPPSRYLPPPAATAIETQANSSPASCRLRKYRRGQ</sequence>
<accession>K0S1T2</accession>
<feature type="region of interest" description="Disordered" evidence="1">
    <location>
        <begin position="119"/>
        <end position="141"/>
    </location>
</feature>
<comment type="caution">
    <text evidence="2">The sequence shown here is derived from an EMBL/GenBank/DDBJ whole genome shotgun (WGS) entry which is preliminary data.</text>
</comment>
<protein>
    <submittedName>
        <fullName evidence="2">Uncharacterized protein</fullName>
    </submittedName>
</protein>
<reference evidence="2 3" key="1">
    <citation type="journal article" date="2012" name="Genome Biol.">
        <title>Genome and low-iron response of an oceanic diatom adapted to chronic iron limitation.</title>
        <authorList>
            <person name="Lommer M."/>
            <person name="Specht M."/>
            <person name="Roy A.S."/>
            <person name="Kraemer L."/>
            <person name="Andreson R."/>
            <person name="Gutowska M.A."/>
            <person name="Wolf J."/>
            <person name="Bergner S.V."/>
            <person name="Schilhabel M.B."/>
            <person name="Klostermeier U.C."/>
            <person name="Beiko R.G."/>
            <person name="Rosenstiel P."/>
            <person name="Hippler M."/>
            <person name="Laroche J."/>
        </authorList>
    </citation>
    <scope>NUCLEOTIDE SEQUENCE [LARGE SCALE GENOMIC DNA]</scope>
    <source>
        <strain evidence="2 3">CCMP1005</strain>
    </source>
</reference>
<feature type="region of interest" description="Disordered" evidence="1">
    <location>
        <begin position="228"/>
        <end position="267"/>
    </location>
</feature>
<feature type="compositionally biased region" description="Polar residues" evidence="1">
    <location>
        <begin position="247"/>
        <end position="256"/>
    </location>
</feature>
<dbReference type="Proteomes" id="UP000266841">
    <property type="component" value="Unassembled WGS sequence"/>
</dbReference>
<feature type="region of interest" description="Disordered" evidence="1">
    <location>
        <begin position="1"/>
        <end position="39"/>
    </location>
</feature>